<dbReference type="InterPro" id="IPR023753">
    <property type="entry name" value="FAD/NAD-binding_dom"/>
</dbReference>
<evidence type="ECO:0000313" key="5">
    <source>
        <dbReference type="Proteomes" id="UP001344906"/>
    </source>
</evidence>
<protein>
    <recommendedName>
        <fullName evidence="3">FAD/NAD(P)-binding domain-containing protein</fullName>
    </recommendedName>
</protein>
<accession>A0ABQ6G5N4</accession>
<dbReference type="InterPro" id="IPR036188">
    <property type="entry name" value="FAD/NAD-bd_sf"/>
</dbReference>
<keyword evidence="1" id="KW-0285">Flavoprotein</keyword>
<dbReference type="PRINTS" id="PR00469">
    <property type="entry name" value="PNDRDTASEII"/>
</dbReference>
<keyword evidence="2" id="KW-0560">Oxidoreductase</keyword>
<reference evidence="4 5" key="1">
    <citation type="submission" date="2023-02" db="EMBL/GenBank/DDBJ databases">
        <title>Dictyobacter halimunensis sp. nov., a new member of the class Ktedonobacteria from forest soil in a geothermal area.</title>
        <authorList>
            <person name="Rachmania M.K."/>
            <person name="Ningsih F."/>
            <person name="Sakai Y."/>
            <person name="Yabe S."/>
            <person name="Yokota A."/>
            <person name="Sjamsuridzal W."/>
        </authorList>
    </citation>
    <scope>NUCLEOTIDE SEQUENCE [LARGE SCALE GENOMIC DNA]</scope>
    <source>
        <strain evidence="4 5">S3.2.2.5</strain>
    </source>
</reference>
<evidence type="ECO:0000313" key="4">
    <source>
        <dbReference type="EMBL" id="GLV60597.1"/>
    </source>
</evidence>
<dbReference type="Pfam" id="PF07992">
    <property type="entry name" value="Pyr_redox_2"/>
    <property type="match status" value="1"/>
</dbReference>
<name>A0ABQ6G5N4_9CHLR</name>
<dbReference type="Gene3D" id="3.50.50.60">
    <property type="entry name" value="FAD/NAD(P)-binding domain"/>
    <property type="match status" value="2"/>
</dbReference>
<feature type="domain" description="FAD/NAD(P)-binding" evidence="3">
    <location>
        <begin position="4"/>
        <end position="282"/>
    </location>
</feature>
<dbReference type="PANTHER" id="PTHR48105">
    <property type="entry name" value="THIOREDOXIN REDUCTASE 1-RELATED-RELATED"/>
    <property type="match status" value="1"/>
</dbReference>
<organism evidence="4 5">
    <name type="scientific">Dictyobacter halimunensis</name>
    <dbReference type="NCBI Taxonomy" id="3026934"/>
    <lineage>
        <taxon>Bacteria</taxon>
        <taxon>Bacillati</taxon>
        <taxon>Chloroflexota</taxon>
        <taxon>Ktedonobacteria</taxon>
        <taxon>Ktedonobacterales</taxon>
        <taxon>Dictyobacteraceae</taxon>
        <taxon>Dictyobacter</taxon>
    </lineage>
</organism>
<dbReference type="PRINTS" id="PR00368">
    <property type="entry name" value="FADPNR"/>
</dbReference>
<dbReference type="EMBL" id="BSRI01000002">
    <property type="protein sequence ID" value="GLV60597.1"/>
    <property type="molecule type" value="Genomic_DNA"/>
</dbReference>
<sequence>MKLDCAIIGGGPAGLNAALVLGRGKRNVVLFDDNRPRNAVTHESHGFLTRDGVSPNEFRRLAHQEIGAYPSVSIQQARVNEVHKHNDDEFELIVDNGTTVLARTIILASGLKETLPDIAGIHKFYGTSLFNCPFCDGWELKDRPLVVIVEEGSAAFHMATLLWNWSRDLLVCTNGHAMFTEEQKAALSKHEIQFVEERITALVGTNGMLERVEFAAHEAIARQGGLVAPRWDPASPFGEQLGCETNEMKGFTVDRLGRTSVKGVYAAGEVVAPSQLIVSAGQGSAAAAGVIWDLTEREFSA</sequence>
<dbReference type="SUPFAM" id="SSF51905">
    <property type="entry name" value="FAD/NAD(P)-binding domain"/>
    <property type="match status" value="1"/>
</dbReference>
<keyword evidence="5" id="KW-1185">Reference proteome</keyword>
<comment type="caution">
    <text evidence="4">The sequence shown here is derived from an EMBL/GenBank/DDBJ whole genome shotgun (WGS) entry which is preliminary data.</text>
</comment>
<dbReference type="RefSeq" id="WP_338257710.1">
    <property type="nucleotide sequence ID" value="NZ_BSRI01000002.1"/>
</dbReference>
<dbReference type="InterPro" id="IPR050097">
    <property type="entry name" value="Ferredoxin-NADP_redctase_2"/>
</dbReference>
<proteinExistence type="predicted"/>
<evidence type="ECO:0000259" key="3">
    <source>
        <dbReference type="Pfam" id="PF07992"/>
    </source>
</evidence>
<evidence type="ECO:0000256" key="2">
    <source>
        <dbReference type="ARBA" id="ARBA00023002"/>
    </source>
</evidence>
<dbReference type="Proteomes" id="UP001344906">
    <property type="component" value="Unassembled WGS sequence"/>
</dbReference>
<gene>
    <name evidence="4" type="ORF">KDH_74160</name>
</gene>
<evidence type="ECO:0000256" key="1">
    <source>
        <dbReference type="ARBA" id="ARBA00022630"/>
    </source>
</evidence>